<evidence type="ECO:0000259" key="9">
    <source>
        <dbReference type="PROSITE" id="PS50126"/>
    </source>
</evidence>
<evidence type="ECO:0000256" key="8">
    <source>
        <dbReference type="SAM" id="MobiDB-lite"/>
    </source>
</evidence>
<keyword evidence="3 10" id="KW-0808">Transferase</keyword>
<dbReference type="InterPro" id="IPR020568">
    <property type="entry name" value="Ribosomal_Su5_D2-typ_SF"/>
</dbReference>
<sequence>QRVEPLNGEQYWSKYYLHYNFPPFSVGEVGRYSGTGRREIGHGKLAERAIRPVLPDLEDFPYTIRLVSDILESNGSSSMATVCSCVLAMMDAGAPIEKKVAGVAMGLIKEGDQTAVLTDILGVEDHLGDMDFKVTGTRDGITAFQLDTKIAGLSRDIMVQALSDAKNARMHILDVMDEAMPAPRAEMSKYAPKIDTVQIPVKKIGTLIGPGGKVIKRIQEETGATIEVDDEGMVFISSTDQSSGAAAMEFVVGLMAEPEIDKVYDGVVKTIVDFGAFVEYLPGKDGLLHISELEHFRVGNVEDVLQVGDKVQVKLVEIDSRSGKVRLSRKALLPRPEGMEDSPRDDNRSSGGGGARGGRGGPRGRR</sequence>
<comment type="caution">
    <text evidence="10">The sequence shown here is derived from an EMBL/GenBank/DDBJ whole genome shotgun (WGS) entry which is preliminary data.</text>
</comment>
<evidence type="ECO:0000256" key="3">
    <source>
        <dbReference type="ARBA" id="ARBA00022679"/>
    </source>
</evidence>
<dbReference type="CDD" id="cd11364">
    <property type="entry name" value="RNase_PH_PNPase_2"/>
    <property type="match status" value="1"/>
</dbReference>
<dbReference type="CDD" id="cd02393">
    <property type="entry name" value="KH-I_PNPase"/>
    <property type="match status" value="1"/>
</dbReference>
<dbReference type="SMART" id="SM00322">
    <property type="entry name" value="KH"/>
    <property type="match status" value="1"/>
</dbReference>
<dbReference type="AlphaFoldDB" id="A0A8J6Y3E1"/>
<feature type="non-terminal residue" evidence="10">
    <location>
        <position position="1"/>
    </location>
</feature>
<dbReference type="InterPro" id="IPR012162">
    <property type="entry name" value="PNPase"/>
</dbReference>
<dbReference type="Pfam" id="PF00013">
    <property type="entry name" value="KH_1"/>
    <property type="match status" value="1"/>
</dbReference>
<dbReference type="InterPro" id="IPR036345">
    <property type="entry name" value="ExoRNase_PH_dom2_sf"/>
</dbReference>
<protein>
    <recommendedName>
        <fullName evidence="2">polyribonucleotide nucleotidyltransferase</fullName>
        <ecNumber evidence="2">2.7.7.8</ecNumber>
    </recommendedName>
</protein>
<dbReference type="InterPro" id="IPR004087">
    <property type="entry name" value="KH_dom"/>
</dbReference>
<proteinExistence type="inferred from homology"/>
<keyword evidence="6 7" id="KW-0694">RNA-binding</keyword>
<dbReference type="InterPro" id="IPR003029">
    <property type="entry name" value="S1_domain"/>
</dbReference>
<dbReference type="Gene3D" id="2.40.50.140">
    <property type="entry name" value="Nucleic acid-binding proteins"/>
    <property type="match status" value="1"/>
</dbReference>
<dbReference type="FunFam" id="3.30.1370.10:FF:000001">
    <property type="entry name" value="Polyribonucleotide nucleotidyltransferase"/>
    <property type="match status" value="1"/>
</dbReference>
<feature type="compositionally biased region" description="Basic and acidic residues" evidence="8">
    <location>
        <begin position="337"/>
        <end position="348"/>
    </location>
</feature>
<dbReference type="PANTHER" id="PTHR11252">
    <property type="entry name" value="POLYRIBONUCLEOTIDE NUCLEOTIDYLTRANSFERASE"/>
    <property type="match status" value="1"/>
</dbReference>
<gene>
    <name evidence="10" type="ORF">IFK94_16200</name>
</gene>
<dbReference type="InterPro" id="IPR012340">
    <property type="entry name" value="NA-bd_OB-fold"/>
</dbReference>
<name>A0A8J6Y3E1_9BACT</name>
<dbReference type="GO" id="GO:0003723">
    <property type="term" value="F:RNA binding"/>
    <property type="evidence" value="ECO:0007669"/>
    <property type="project" value="UniProtKB-UniRule"/>
</dbReference>
<dbReference type="EC" id="2.7.7.8" evidence="2"/>
<evidence type="ECO:0000256" key="1">
    <source>
        <dbReference type="ARBA" id="ARBA00007404"/>
    </source>
</evidence>
<dbReference type="Pfam" id="PF01138">
    <property type="entry name" value="RNase_PH"/>
    <property type="match status" value="1"/>
</dbReference>
<dbReference type="GO" id="GO:0004654">
    <property type="term" value="F:polyribonucleotide nucleotidyltransferase activity"/>
    <property type="evidence" value="ECO:0007669"/>
    <property type="project" value="UniProtKB-EC"/>
</dbReference>
<evidence type="ECO:0000256" key="2">
    <source>
        <dbReference type="ARBA" id="ARBA00012416"/>
    </source>
</evidence>
<dbReference type="SMART" id="SM00316">
    <property type="entry name" value="S1"/>
    <property type="match status" value="1"/>
</dbReference>
<dbReference type="SUPFAM" id="SSF55666">
    <property type="entry name" value="Ribonuclease PH domain 2-like"/>
    <property type="match status" value="1"/>
</dbReference>
<dbReference type="GO" id="GO:0000175">
    <property type="term" value="F:3'-5'-RNA exonuclease activity"/>
    <property type="evidence" value="ECO:0007669"/>
    <property type="project" value="TreeGrafter"/>
</dbReference>
<dbReference type="SUPFAM" id="SSF54791">
    <property type="entry name" value="Eukaryotic type KH-domain (KH-domain type I)"/>
    <property type="match status" value="1"/>
</dbReference>
<evidence type="ECO:0000256" key="7">
    <source>
        <dbReference type="PROSITE-ProRule" id="PRU00117"/>
    </source>
</evidence>
<evidence type="ECO:0000256" key="5">
    <source>
        <dbReference type="ARBA" id="ARBA00022842"/>
    </source>
</evidence>
<dbReference type="Proteomes" id="UP000648239">
    <property type="component" value="Unassembled WGS sequence"/>
</dbReference>
<organism evidence="10 11">
    <name type="scientific">Candidatus Polarisedimenticola svalbardensis</name>
    <dbReference type="NCBI Taxonomy" id="2886004"/>
    <lineage>
        <taxon>Bacteria</taxon>
        <taxon>Pseudomonadati</taxon>
        <taxon>Acidobacteriota</taxon>
        <taxon>Candidatus Polarisedimenticolia</taxon>
        <taxon>Candidatus Polarisedimenticolales</taxon>
        <taxon>Candidatus Polarisedimenticolaceae</taxon>
        <taxon>Candidatus Polarisedimenticola</taxon>
    </lineage>
</organism>
<feature type="region of interest" description="Disordered" evidence="8">
    <location>
        <begin position="327"/>
        <end position="366"/>
    </location>
</feature>
<evidence type="ECO:0000256" key="6">
    <source>
        <dbReference type="ARBA" id="ARBA00022884"/>
    </source>
</evidence>
<feature type="domain" description="S1 motif" evidence="9">
    <location>
        <begin position="261"/>
        <end position="330"/>
    </location>
</feature>
<dbReference type="CDD" id="cd04472">
    <property type="entry name" value="S1_PNPase"/>
    <property type="match status" value="1"/>
</dbReference>
<dbReference type="InterPro" id="IPR004088">
    <property type="entry name" value="KH_dom_type_1"/>
</dbReference>
<dbReference type="GO" id="GO:0005829">
    <property type="term" value="C:cytosol"/>
    <property type="evidence" value="ECO:0007669"/>
    <property type="project" value="TreeGrafter"/>
</dbReference>
<comment type="similarity">
    <text evidence="1">Belongs to the polyribonucleotide nucleotidyltransferase family.</text>
</comment>
<dbReference type="Gene3D" id="3.30.1370.10">
    <property type="entry name" value="K Homology domain, type 1"/>
    <property type="match status" value="1"/>
</dbReference>
<dbReference type="PROSITE" id="PS50084">
    <property type="entry name" value="KH_TYPE_1"/>
    <property type="match status" value="1"/>
</dbReference>
<keyword evidence="4 10" id="KW-0548">Nucleotidyltransferase</keyword>
<evidence type="ECO:0000313" key="11">
    <source>
        <dbReference type="Proteomes" id="UP000648239"/>
    </source>
</evidence>
<evidence type="ECO:0000313" key="10">
    <source>
        <dbReference type="EMBL" id="MBD3869662.1"/>
    </source>
</evidence>
<accession>A0A8J6Y3E1</accession>
<feature type="compositionally biased region" description="Gly residues" evidence="8">
    <location>
        <begin position="350"/>
        <end position="366"/>
    </location>
</feature>
<dbReference type="Gene3D" id="3.30.230.70">
    <property type="entry name" value="GHMP Kinase, N-terminal domain"/>
    <property type="match status" value="1"/>
</dbReference>
<dbReference type="InterPro" id="IPR001247">
    <property type="entry name" value="ExoRNase_PH_dom1"/>
</dbReference>
<dbReference type="SUPFAM" id="SSF54211">
    <property type="entry name" value="Ribosomal protein S5 domain 2-like"/>
    <property type="match status" value="1"/>
</dbReference>
<dbReference type="PROSITE" id="PS50126">
    <property type="entry name" value="S1"/>
    <property type="match status" value="1"/>
</dbReference>
<evidence type="ECO:0000256" key="4">
    <source>
        <dbReference type="ARBA" id="ARBA00022695"/>
    </source>
</evidence>
<dbReference type="FunFam" id="2.40.50.140:FF:000189">
    <property type="entry name" value="Polyribonucleotide nucleotidyltransferase, putative"/>
    <property type="match status" value="1"/>
</dbReference>
<dbReference type="EMBL" id="JACXWD010000150">
    <property type="protein sequence ID" value="MBD3869662.1"/>
    <property type="molecule type" value="Genomic_DNA"/>
</dbReference>
<keyword evidence="5" id="KW-0460">Magnesium</keyword>
<dbReference type="PANTHER" id="PTHR11252:SF0">
    <property type="entry name" value="POLYRIBONUCLEOTIDE NUCLEOTIDYLTRANSFERASE 1, MITOCHONDRIAL"/>
    <property type="match status" value="1"/>
</dbReference>
<reference evidence="10 11" key="1">
    <citation type="submission" date="2020-08" db="EMBL/GenBank/DDBJ databases">
        <title>Acidobacteriota in marine sediments use diverse sulfur dissimilation pathways.</title>
        <authorList>
            <person name="Wasmund K."/>
        </authorList>
    </citation>
    <scope>NUCLEOTIDE SEQUENCE [LARGE SCALE GENOMIC DNA]</scope>
    <source>
        <strain evidence="10">MAG AM4</strain>
    </source>
</reference>
<dbReference type="SUPFAM" id="SSF50249">
    <property type="entry name" value="Nucleic acid-binding proteins"/>
    <property type="match status" value="1"/>
</dbReference>
<dbReference type="InterPro" id="IPR027408">
    <property type="entry name" value="PNPase/RNase_PH_dom_sf"/>
</dbReference>
<dbReference type="InterPro" id="IPR036612">
    <property type="entry name" value="KH_dom_type_1_sf"/>
</dbReference>
<dbReference type="Pfam" id="PF00575">
    <property type="entry name" value="S1"/>
    <property type="match status" value="1"/>
</dbReference>
<dbReference type="GO" id="GO:0006402">
    <property type="term" value="P:mRNA catabolic process"/>
    <property type="evidence" value="ECO:0007669"/>
    <property type="project" value="InterPro"/>
</dbReference>
<dbReference type="NCBIfam" id="NF008805">
    <property type="entry name" value="PRK11824.1"/>
    <property type="match status" value="1"/>
</dbReference>